<dbReference type="EC" id="3.4.-.-" evidence="1"/>
<dbReference type="EMBL" id="VSSQ01000208">
    <property type="protein sequence ID" value="MPL85636.1"/>
    <property type="molecule type" value="Genomic_DNA"/>
</dbReference>
<sequence length="562" mass="62973">MNKSILTSLALLAFLLIPGRGESCTNLLITKGASKDGSVMVTYSADSHQLYGELYFKKANNFAPGTMLKIYEWDTGKYLGEIPQSERTYYTVGNMNEHQVIITETTFGGRELDDPHGIMDYGSLIYVTLQRAKSAREAIKIMTDLVKEHGYYSSGESFSIADKNEVWILEMIGKGVKMENGKNLNKGAVWVAVRIPDGYVSAHANQARITTFPLNDSENCVYAPDVISFAKEMGWYKGADKDFSFSDTYAPLDFGAMRGCEARVWAAFNIMGKGMIGDKPYTHYLDYAMGHNAKNRMPLYIKPAEKLTVKMVADVMRDHYEGTELDMTKDIGAGGHALPYRWRPMGFEVDGARYTNERAIATQQTGFWLLGQARSWLPDEVGGIFWFGVDDAATSALTPIYSSSLRVPECFRTGNGNMTTYSPTSAFWIFNRVAQFAYLLYDRIHPEVKKVADKHELDAMERTAAIDAAAMELYKQSPEKAREFLTDYSVRTAQDLFDKWVALDQYLLVKFMDGNVKKQDANGCFIDNGNGKNIPASPSQPGYSDIWKRAVKESGGERLKTK</sequence>
<keyword evidence="1" id="KW-0378">Hydrolase</keyword>
<name>A0A644V2R9_9ZZZZ</name>
<proteinExistence type="predicted"/>
<gene>
    <name evidence="1" type="primary">pepDA_3</name>
    <name evidence="1" type="ORF">SDC9_31607</name>
</gene>
<dbReference type="GO" id="GO:0070004">
    <property type="term" value="F:cysteine-type exopeptidase activity"/>
    <property type="evidence" value="ECO:0007669"/>
    <property type="project" value="InterPro"/>
</dbReference>
<dbReference type="Gene3D" id="3.60.60.10">
    <property type="entry name" value="Penicillin V Acylase, Chain A"/>
    <property type="match status" value="1"/>
</dbReference>
<dbReference type="PANTHER" id="PTHR12994:SF17">
    <property type="entry name" value="LD30995P"/>
    <property type="match status" value="1"/>
</dbReference>
<accession>A0A644V2R9</accession>
<protein>
    <submittedName>
        <fullName evidence="1">Dipeptidase A</fullName>
        <ecNumber evidence="1">3.4.-.-</ecNumber>
    </submittedName>
</protein>
<evidence type="ECO:0000313" key="1">
    <source>
        <dbReference type="EMBL" id="MPL85636.1"/>
    </source>
</evidence>
<dbReference type="AlphaFoldDB" id="A0A644V2R9"/>
<reference evidence="1" key="1">
    <citation type="submission" date="2019-08" db="EMBL/GenBank/DDBJ databases">
        <authorList>
            <person name="Kucharzyk K."/>
            <person name="Murdoch R.W."/>
            <person name="Higgins S."/>
            <person name="Loffler F."/>
        </authorList>
    </citation>
    <scope>NUCLEOTIDE SEQUENCE</scope>
</reference>
<dbReference type="InterPro" id="IPR005322">
    <property type="entry name" value="Peptidase_C69"/>
</dbReference>
<dbReference type="GO" id="GO:0016805">
    <property type="term" value="F:dipeptidase activity"/>
    <property type="evidence" value="ECO:0007669"/>
    <property type="project" value="InterPro"/>
</dbReference>
<comment type="caution">
    <text evidence="1">The sequence shown here is derived from an EMBL/GenBank/DDBJ whole genome shotgun (WGS) entry which is preliminary data.</text>
</comment>
<dbReference type="PANTHER" id="PTHR12994">
    <property type="entry name" value="SECERNIN"/>
    <property type="match status" value="1"/>
</dbReference>
<dbReference type="GO" id="GO:0006508">
    <property type="term" value="P:proteolysis"/>
    <property type="evidence" value="ECO:0007669"/>
    <property type="project" value="InterPro"/>
</dbReference>
<organism evidence="1">
    <name type="scientific">bioreactor metagenome</name>
    <dbReference type="NCBI Taxonomy" id="1076179"/>
    <lineage>
        <taxon>unclassified sequences</taxon>
        <taxon>metagenomes</taxon>
        <taxon>ecological metagenomes</taxon>
    </lineage>
</organism>
<dbReference type="Pfam" id="PF03577">
    <property type="entry name" value="Peptidase_C69"/>
    <property type="match status" value="1"/>
</dbReference>